<dbReference type="InterPro" id="IPR000028">
    <property type="entry name" value="Chloroperoxidase"/>
</dbReference>
<evidence type="ECO:0000256" key="7">
    <source>
        <dbReference type="ARBA" id="ARBA00025795"/>
    </source>
</evidence>
<evidence type="ECO:0000256" key="2">
    <source>
        <dbReference type="ARBA" id="ARBA00022559"/>
    </source>
</evidence>
<comment type="caution">
    <text evidence="10">The sequence shown here is derived from an EMBL/GenBank/DDBJ whole genome shotgun (WGS) entry which is preliminary data.</text>
</comment>
<dbReference type="InterPro" id="IPR036851">
    <property type="entry name" value="Chloroperoxidase-like_sf"/>
</dbReference>
<keyword evidence="11" id="KW-1185">Reference proteome</keyword>
<keyword evidence="8" id="KW-1133">Transmembrane helix</keyword>
<evidence type="ECO:0000256" key="8">
    <source>
        <dbReference type="SAM" id="Phobius"/>
    </source>
</evidence>
<feature type="transmembrane region" description="Helical" evidence="8">
    <location>
        <begin position="44"/>
        <end position="68"/>
    </location>
</feature>
<keyword evidence="5" id="KW-0560">Oxidoreductase</keyword>
<evidence type="ECO:0000256" key="1">
    <source>
        <dbReference type="ARBA" id="ARBA00001970"/>
    </source>
</evidence>
<keyword evidence="6" id="KW-0408">Iron</keyword>
<evidence type="ECO:0000256" key="3">
    <source>
        <dbReference type="ARBA" id="ARBA00022617"/>
    </source>
</evidence>
<dbReference type="GO" id="GO:0046872">
    <property type="term" value="F:metal ion binding"/>
    <property type="evidence" value="ECO:0007669"/>
    <property type="project" value="UniProtKB-KW"/>
</dbReference>
<accession>A0AAW0CL84</accession>
<comment type="cofactor">
    <cofactor evidence="1">
        <name>heme b</name>
        <dbReference type="ChEBI" id="CHEBI:60344"/>
    </cofactor>
</comment>
<feature type="domain" description="Heme haloperoxidase family profile" evidence="9">
    <location>
        <begin position="3"/>
        <end position="207"/>
    </location>
</feature>
<dbReference type="Proteomes" id="UP001383192">
    <property type="component" value="Unassembled WGS sequence"/>
</dbReference>
<dbReference type="GO" id="GO:0004601">
    <property type="term" value="F:peroxidase activity"/>
    <property type="evidence" value="ECO:0007669"/>
    <property type="project" value="UniProtKB-KW"/>
</dbReference>
<keyword evidence="4" id="KW-0479">Metal-binding</keyword>
<dbReference type="PROSITE" id="PS51405">
    <property type="entry name" value="HEME_HALOPEROXIDASE"/>
    <property type="match status" value="1"/>
</dbReference>
<sequence>MDSEHQFIPPVNPSESRAPCPALNALANHGYLPRSGRDITLTQLIHAIMTVYNLSYALALLLSLPAILRYGKFHGWQMTIDLASLSEFGVLKIAHPASLAHPNFPSHSPDPGLVQDLLARAARNPSGGLDLRDLAATRVAREAVSPRVDDLHEEIARGESALLYLMLKEDAVIPPQRIKQWMGEERLPDNWEKIRPKQPVGLADAKRIGNTVGEMMDEIKREAETQRAQ</sequence>
<evidence type="ECO:0000259" key="9">
    <source>
        <dbReference type="PROSITE" id="PS51405"/>
    </source>
</evidence>
<dbReference type="EMBL" id="JAYKXP010000039">
    <property type="protein sequence ID" value="KAK7039276.1"/>
    <property type="molecule type" value="Genomic_DNA"/>
</dbReference>
<dbReference type="Pfam" id="PF01328">
    <property type="entry name" value="Peroxidase_2"/>
    <property type="match status" value="1"/>
</dbReference>
<dbReference type="SUPFAM" id="SSF47571">
    <property type="entry name" value="Cloroperoxidase"/>
    <property type="match status" value="1"/>
</dbReference>
<dbReference type="PANTHER" id="PTHR33577">
    <property type="entry name" value="STERIGMATOCYSTIN BIOSYNTHESIS PEROXIDASE STCC-RELATED"/>
    <property type="match status" value="1"/>
</dbReference>
<evidence type="ECO:0000313" key="10">
    <source>
        <dbReference type="EMBL" id="KAK7039276.1"/>
    </source>
</evidence>
<evidence type="ECO:0000313" key="11">
    <source>
        <dbReference type="Proteomes" id="UP001383192"/>
    </source>
</evidence>
<dbReference type="AlphaFoldDB" id="A0AAW0CL84"/>
<comment type="similarity">
    <text evidence="7">Belongs to the chloroperoxidase family.</text>
</comment>
<dbReference type="PANTHER" id="PTHR33577:SF9">
    <property type="entry name" value="PEROXIDASE STCC"/>
    <property type="match status" value="1"/>
</dbReference>
<proteinExistence type="inferred from homology"/>
<organism evidence="10 11">
    <name type="scientific">Paramarasmius palmivorus</name>
    <dbReference type="NCBI Taxonomy" id="297713"/>
    <lineage>
        <taxon>Eukaryota</taxon>
        <taxon>Fungi</taxon>
        <taxon>Dikarya</taxon>
        <taxon>Basidiomycota</taxon>
        <taxon>Agaricomycotina</taxon>
        <taxon>Agaricomycetes</taxon>
        <taxon>Agaricomycetidae</taxon>
        <taxon>Agaricales</taxon>
        <taxon>Marasmiineae</taxon>
        <taxon>Marasmiaceae</taxon>
        <taxon>Paramarasmius</taxon>
    </lineage>
</organism>
<evidence type="ECO:0000256" key="5">
    <source>
        <dbReference type="ARBA" id="ARBA00023002"/>
    </source>
</evidence>
<keyword evidence="2" id="KW-0575">Peroxidase</keyword>
<keyword evidence="8" id="KW-0472">Membrane</keyword>
<gene>
    <name evidence="10" type="ORF">VNI00_010181</name>
</gene>
<name>A0AAW0CL84_9AGAR</name>
<evidence type="ECO:0000256" key="4">
    <source>
        <dbReference type="ARBA" id="ARBA00022723"/>
    </source>
</evidence>
<reference evidence="10 11" key="1">
    <citation type="submission" date="2024-01" db="EMBL/GenBank/DDBJ databases">
        <title>A draft genome for a cacao thread blight-causing isolate of Paramarasmius palmivorus.</title>
        <authorList>
            <person name="Baruah I.K."/>
            <person name="Bukari Y."/>
            <person name="Amoako-Attah I."/>
            <person name="Meinhardt L.W."/>
            <person name="Bailey B.A."/>
            <person name="Cohen S.P."/>
        </authorList>
    </citation>
    <scope>NUCLEOTIDE SEQUENCE [LARGE SCALE GENOMIC DNA]</scope>
    <source>
        <strain evidence="10 11">GH-12</strain>
    </source>
</reference>
<evidence type="ECO:0000256" key="6">
    <source>
        <dbReference type="ARBA" id="ARBA00023004"/>
    </source>
</evidence>
<dbReference type="Gene3D" id="1.10.489.10">
    <property type="entry name" value="Chloroperoxidase-like"/>
    <property type="match status" value="1"/>
</dbReference>
<protein>
    <recommendedName>
        <fullName evidence="9">Heme haloperoxidase family profile domain-containing protein</fullName>
    </recommendedName>
</protein>
<keyword evidence="8" id="KW-0812">Transmembrane</keyword>
<keyword evidence="3" id="KW-0349">Heme</keyword>